<dbReference type="Gene3D" id="2.60.270.50">
    <property type="match status" value="1"/>
</dbReference>
<proteinExistence type="predicted"/>
<reference evidence="3" key="1">
    <citation type="submission" date="2015-10" db="EMBL/GenBank/DDBJ databases">
        <title>Niche specialization of a soil ammonia-oxidizing archaeon, Candidatus Nitrosocosmicus oleophilus.</title>
        <authorList>
            <person name="Jung M.-Y."/>
            <person name="Rhee S.-K."/>
        </authorList>
    </citation>
    <scope>NUCLEOTIDE SEQUENCE [LARGE SCALE GENOMIC DNA]</scope>
    <source>
        <strain evidence="3">MY3</strain>
    </source>
</reference>
<keyword evidence="1" id="KW-1133">Transmembrane helix</keyword>
<evidence type="ECO:0000256" key="1">
    <source>
        <dbReference type="SAM" id="Phobius"/>
    </source>
</evidence>
<dbReference type="EMBL" id="CP012850">
    <property type="protein sequence ID" value="ALI35692.1"/>
    <property type="molecule type" value="Genomic_DNA"/>
</dbReference>
<organism evidence="2 3">
    <name type="scientific">Candidatus Nitrosocosmicus oleophilus</name>
    <dbReference type="NCBI Taxonomy" id="1353260"/>
    <lineage>
        <taxon>Archaea</taxon>
        <taxon>Nitrososphaerota</taxon>
        <taxon>Nitrososphaeria</taxon>
        <taxon>Nitrososphaerales</taxon>
        <taxon>Nitrososphaeraceae</taxon>
        <taxon>Candidatus Nitrosocosmicus</taxon>
    </lineage>
</organism>
<dbReference type="AlphaFoldDB" id="A0A654M7Z8"/>
<keyword evidence="3" id="KW-1185">Reference proteome</keyword>
<dbReference type="KEGG" id="taa:NMY3_01489"/>
<name>A0A654M7Z8_9ARCH</name>
<accession>A0A654M7Z8</accession>
<keyword evidence="1" id="KW-0812">Transmembrane</keyword>
<protein>
    <submittedName>
        <fullName evidence="2">Uncharacterized protein</fullName>
    </submittedName>
</protein>
<evidence type="ECO:0000313" key="3">
    <source>
        <dbReference type="Proteomes" id="UP000058925"/>
    </source>
</evidence>
<evidence type="ECO:0000313" key="2">
    <source>
        <dbReference type="EMBL" id="ALI35692.1"/>
    </source>
</evidence>
<dbReference type="Proteomes" id="UP000058925">
    <property type="component" value="Chromosome"/>
</dbReference>
<feature type="transmembrane region" description="Helical" evidence="1">
    <location>
        <begin position="12"/>
        <end position="31"/>
    </location>
</feature>
<keyword evidence="1" id="KW-0472">Membrane</keyword>
<gene>
    <name evidence="2" type="ORF">NMY3_01489</name>
</gene>
<sequence>MEEILQTKTTQLAVFSVVFVLMVMVFVIPALSQEANAVIIGQAFAPPGTFFTQVTWNMASGKFTQLPTEILNGAAVLWRTDSTGLFGGLEQGTVFAKVARLNGQDVGPVSFSFSNPISGKNTCSGAPNQGPLKVTCHIPSSGSTVTATYEVSFRDQNDNNSYCDILTKFGGLDQPKIIREKLHC</sequence>